<gene>
    <name evidence="2" type="ORF">ABT272_24515</name>
</gene>
<protein>
    <submittedName>
        <fullName evidence="2">Uncharacterized protein</fullName>
    </submittedName>
</protein>
<feature type="region of interest" description="Disordered" evidence="1">
    <location>
        <begin position="1"/>
        <end position="20"/>
    </location>
</feature>
<name>A0ABV1UC49_9ACTN</name>
<keyword evidence="3" id="KW-1185">Reference proteome</keyword>
<comment type="caution">
    <text evidence="2">The sequence shown here is derived from an EMBL/GenBank/DDBJ whole genome shotgun (WGS) entry which is preliminary data.</text>
</comment>
<evidence type="ECO:0000313" key="3">
    <source>
        <dbReference type="Proteomes" id="UP001470023"/>
    </source>
</evidence>
<organism evidence="2 3">
    <name type="scientific">Streptomyces sp. 900105245</name>
    <dbReference type="NCBI Taxonomy" id="3154379"/>
    <lineage>
        <taxon>Bacteria</taxon>
        <taxon>Bacillati</taxon>
        <taxon>Actinomycetota</taxon>
        <taxon>Actinomycetes</taxon>
        <taxon>Kitasatosporales</taxon>
        <taxon>Streptomycetaceae</taxon>
        <taxon>Streptomyces</taxon>
    </lineage>
</organism>
<evidence type="ECO:0000256" key="1">
    <source>
        <dbReference type="SAM" id="MobiDB-lite"/>
    </source>
</evidence>
<dbReference type="RefSeq" id="WP_352064382.1">
    <property type="nucleotide sequence ID" value="NZ_JBEPAZ010000023.1"/>
</dbReference>
<reference evidence="2 3" key="1">
    <citation type="submission" date="2024-06" db="EMBL/GenBank/DDBJ databases">
        <title>The Natural Products Discovery Center: Release of the First 8490 Sequenced Strains for Exploring Actinobacteria Biosynthetic Diversity.</title>
        <authorList>
            <person name="Kalkreuter E."/>
            <person name="Kautsar S.A."/>
            <person name="Yang D."/>
            <person name="Bader C.D."/>
            <person name="Teijaro C.N."/>
            <person name="Fluegel L."/>
            <person name="Davis C.M."/>
            <person name="Simpson J.R."/>
            <person name="Lauterbach L."/>
            <person name="Steele A.D."/>
            <person name="Gui C."/>
            <person name="Meng S."/>
            <person name="Li G."/>
            <person name="Viehrig K."/>
            <person name="Ye F."/>
            <person name="Su P."/>
            <person name="Kiefer A.F."/>
            <person name="Nichols A."/>
            <person name="Cepeda A.J."/>
            <person name="Yan W."/>
            <person name="Fan B."/>
            <person name="Jiang Y."/>
            <person name="Adhikari A."/>
            <person name="Zheng C.-J."/>
            <person name="Schuster L."/>
            <person name="Cowan T.M."/>
            <person name="Smanski M.J."/>
            <person name="Chevrette M.G."/>
            <person name="De Carvalho L.P.S."/>
            <person name="Shen B."/>
        </authorList>
    </citation>
    <scope>NUCLEOTIDE SEQUENCE [LARGE SCALE GENOMIC DNA]</scope>
    <source>
        <strain evidence="2 3">NPDC001166</strain>
    </source>
</reference>
<dbReference type="Proteomes" id="UP001470023">
    <property type="component" value="Unassembled WGS sequence"/>
</dbReference>
<dbReference type="EMBL" id="JBEPAZ010000023">
    <property type="protein sequence ID" value="MER6430875.1"/>
    <property type="molecule type" value="Genomic_DNA"/>
</dbReference>
<evidence type="ECO:0000313" key="2">
    <source>
        <dbReference type="EMBL" id="MER6430875.1"/>
    </source>
</evidence>
<accession>A0ABV1UC49</accession>
<proteinExistence type="predicted"/>
<sequence length="76" mass="8527">MTSNQAQRVNALLTDAMHHPRRPITTGHVMRLYGQLGIAPKRATARGDLKALARCGVLTEHGPCNQRHYVLHAFYH</sequence>